<evidence type="ECO:0000313" key="2">
    <source>
        <dbReference type="EMBL" id="OXA61666.1"/>
    </source>
</evidence>
<reference evidence="2 3" key="1">
    <citation type="submission" date="2015-12" db="EMBL/GenBank/DDBJ databases">
        <title>The genome of Folsomia candida.</title>
        <authorList>
            <person name="Faddeeva A."/>
            <person name="Derks M.F."/>
            <person name="Anvar Y."/>
            <person name="Smit S."/>
            <person name="Van Straalen N."/>
            <person name="Roelofs D."/>
        </authorList>
    </citation>
    <scope>NUCLEOTIDE SEQUENCE [LARGE SCALE GENOMIC DNA]</scope>
    <source>
        <strain evidence="2 3">VU population</strain>
        <tissue evidence="2">Whole body</tissue>
    </source>
</reference>
<dbReference type="Proteomes" id="UP000198287">
    <property type="component" value="Unassembled WGS sequence"/>
</dbReference>
<feature type="region of interest" description="Disordered" evidence="1">
    <location>
        <begin position="20"/>
        <end position="55"/>
    </location>
</feature>
<feature type="compositionally biased region" description="Basic and acidic residues" evidence="1">
    <location>
        <begin position="43"/>
        <end position="54"/>
    </location>
</feature>
<comment type="caution">
    <text evidence="2">The sequence shown here is derived from an EMBL/GenBank/DDBJ whole genome shotgun (WGS) entry which is preliminary data.</text>
</comment>
<protein>
    <submittedName>
        <fullName evidence="2">Uncharacterized protein</fullName>
    </submittedName>
</protein>
<accession>A0A226EYG6</accession>
<name>A0A226EYG6_FOLCA</name>
<gene>
    <name evidence="2" type="ORF">Fcan01_03648</name>
</gene>
<evidence type="ECO:0000313" key="3">
    <source>
        <dbReference type="Proteomes" id="UP000198287"/>
    </source>
</evidence>
<organism evidence="2 3">
    <name type="scientific">Folsomia candida</name>
    <name type="common">Springtail</name>
    <dbReference type="NCBI Taxonomy" id="158441"/>
    <lineage>
        <taxon>Eukaryota</taxon>
        <taxon>Metazoa</taxon>
        <taxon>Ecdysozoa</taxon>
        <taxon>Arthropoda</taxon>
        <taxon>Hexapoda</taxon>
        <taxon>Collembola</taxon>
        <taxon>Entomobryomorpha</taxon>
        <taxon>Isotomoidea</taxon>
        <taxon>Isotomidae</taxon>
        <taxon>Proisotominae</taxon>
        <taxon>Folsomia</taxon>
    </lineage>
</organism>
<evidence type="ECO:0000256" key="1">
    <source>
        <dbReference type="SAM" id="MobiDB-lite"/>
    </source>
</evidence>
<sequence>MSSTIQPIILKRGQIRLTGGPIDHKKARRDSSSHLTGVTSTKASEKDKNEHMEDTELSGMDDGYVSSQSETNVVRLNCAPLPGSNFDLEYSIDDNTTVASESAYKYFEIRYQDSYLHGINGTWPHLVLTGIKPDKEIPQSQITVRFPHGRLSSSDQLPSLTQHRDGYLPAPAQQASLSSIFPPQHAREEQAPLYSYHDILHAMTNC</sequence>
<feature type="compositionally biased region" description="Polar residues" evidence="1">
    <location>
        <begin position="33"/>
        <end position="42"/>
    </location>
</feature>
<dbReference type="AlphaFoldDB" id="A0A226EYG6"/>
<proteinExistence type="predicted"/>
<dbReference type="EMBL" id="LNIX01000001">
    <property type="protein sequence ID" value="OXA61666.1"/>
    <property type="molecule type" value="Genomic_DNA"/>
</dbReference>
<keyword evidence="3" id="KW-1185">Reference proteome</keyword>